<dbReference type="PRINTS" id="PR00039">
    <property type="entry name" value="HTHLYSR"/>
</dbReference>
<dbReference type="Gene3D" id="1.10.10.10">
    <property type="entry name" value="Winged helix-like DNA-binding domain superfamily/Winged helix DNA-binding domain"/>
    <property type="match status" value="1"/>
</dbReference>
<keyword evidence="4" id="KW-0804">Transcription</keyword>
<dbReference type="RefSeq" id="WP_114547779.1">
    <property type="nucleotide sequence ID" value="NZ_PPTT01000042.1"/>
</dbReference>
<evidence type="ECO:0000256" key="3">
    <source>
        <dbReference type="ARBA" id="ARBA00023125"/>
    </source>
</evidence>
<dbReference type="GO" id="GO:0003700">
    <property type="term" value="F:DNA-binding transcription factor activity"/>
    <property type="evidence" value="ECO:0007669"/>
    <property type="project" value="InterPro"/>
</dbReference>
<proteinExistence type="inferred from homology"/>
<dbReference type="SUPFAM" id="SSF46785">
    <property type="entry name" value="Winged helix' DNA-binding domain"/>
    <property type="match status" value="1"/>
</dbReference>
<dbReference type="InterPro" id="IPR036390">
    <property type="entry name" value="WH_DNA-bd_sf"/>
</dbReference>
<gene>
    <name evidence="6" type="ORF">C1876_16300</name>
    <name evidence="7" type="ORF">DMP09_16675</name>
</gene>
<dbReference type="Gene3D" id="3.40.190.10">
    <property type="entry name" value="Periplasmic binding protein-like II"/>
    <property type="match status" value="2"/>
</dbReference>
<dbReference type="Pfam" id="PF00126">
    <property type="entry name" value="HTH_1"/>
    <property type="match status" value="1"/>
</dbReference>
<dbReference type="PANTHER" id="PTHR30346:SF17">
    <property type="entry name" value="LYSR FAMILY TRANSCRIPTIONAL REGULATOR"/>
    <property type="match status" value="1"/>
</dbReference>
<reference evidence="9" key="2">
    <citation type="submission" date="2018-05" db="EMBL/GenBank/DDBJ databases">
        <title>Genome Sequencing of selected type strains of the family Eggerthellaceae.</title>
        <authorList>
            <person name="Danylec N."/>
            <person name="Stoll D.A."/>
            <person name="Doetsch A."/>
            <person name="Huch M."/>
        </authorList>
    </citation>
    <scope>NUCLEOTIDE SEQUENCE [LARGE SCALE GENOMIC DNA]</scope>
    <source>
        <strain evidence="9">DSM 16107</strain>
    </source>
</reference>
<comment type="caution">
    <text evidence="7">The sequence shown here is derived from an EMBL/GenBank/DDBJ whole genome shotgun (WGS) entry which is preliminary data.</text>
</comment>
<keyword evidence="8" id="KW-1185">Reference proteome</keyword>
<dbReference type="Proteomes" id="UP000253817">
    <property type="component" value="Unassembled WGS sequence"/>
</dbReference>
<sequence length="301" mass="33194">MELHQLRYMAAVARCGSVAKASEELYVSKQAISKAIRSLEQEAGFELFDRGEHMRPTDAGRDILVHAERVLGEVDEIDRCMQARKAGAGPQETLAIAFKSFPLDYLFFHDGHEAVALINEFAARTPGCSVSTFKMSDTAVFNALEEGAIDLGFVHGAYKRPGIKLLPLGPVETRVITLHENPFCAKAPVRIADLEGVPIRSPFDFDLYTNSFIAACHERGFNPIFREVPLNDRAIDAFCAGGGVHLQPYDPLMEAAYPQSAFMPFHPSDRIELPLCLAYSEALAGPLALKLVSFIRNGLRR</sequence>
<evidence type="ECO:0000313" key="9">
    <source>
        <dbReference type="Proteomes" id="UP000270112"/>
    </source>
</evidence>
<dbReference type="InterPro" id="IPR000847">
    <property type="entry name" value="LysR_HTH_N"/>
</dbReference>
<protein>
    <submittedName>
        <fullName evidence="7">LysR family transcriptional regulator</fullName>
    </submittedName>
</protein>
<evidence type="ECO:0000256" key="2">
    <source>
        <dbReference type="ARBA" id="ARBA00023015"/>
    </source>
</evidence>
<organism evidence="7 9">
    <name type="scientific">Eggerthella sinensis</name>
    <dbReference type="NCBI Taxonomy" id="242230"/>
    <lineage>
        <taxon>Bacteria</taxon>
        <taxon>Bacillati</taxon>
        <taxon>Actinomycetota</taxon>
        <taxon>Coriobacteriia</taxon>
        <taxon>Eggerthellales</taxon>
        <taxon>Eggerthellaceae</taxon>
        <taxon>Eggerthella</taxon>
    </lineage>
</organism>
<keyword evidence="3" id="KW-0238">DNA-binding</keyword>
<dbReference type="GO" id="GO:0032993">
    <property type="term" value="C:protein-DNA complex"/>
    <property type="evidence" value="ECO:0007669"/>
    <property type="project" value="TreeGrafter"/>
</dbReference>
<dbReference type="OrthoDB" id="3176554at2"/>
<dbReference type="FunFam" id="1.10.10.10:FF:000001">
    <property type="entry name" value="LysR family transcriptional regulator"/>
    <property type="match status" value="1"/>
</dbReference>
<name>A0A3N0IRW3_9ACTN</name>
<dbReference type="PROSITE" id="PS50931">
    <property type="entry name" value="HTH_LYSR"/>
    <property type="match status" value="1"/>
</dbReference>
<dbReference type="Proteomes" id="UP000270112">
    <property type="component" value="Unassembled WGS sequence"/>
</dbReference>
<evidence type="ECO:0000256" key="4">
    <source>
        <dbReference type="ARBA" id="ARBA00023163"/>
    </source>
</evidence>
<dbReference type="EMBL" id="PPTT01000042">
    <property type="protein sequence ID" value="RDB65073.1"/>
    <property type="molecule type" value="Genomic_DNA"/>
</dbReference>
<evidence type="ECO:0000313" key="8">
    <source>
        <dbReference type="Proteomes" id="UP000253817"/>
    </source>
</evidence>
<evidence type="ECO:0000259" key="5">
    <source>
        <dbReference type="PROSITE" id="PS50931"/>
    </source>
</evidence>
<accession>A0A3N0IRW3</accession>
<dbReference type="InterPro" id="IPR036388">
    <property type="entry name" value="WH-like_DNA-bd_sf"/>
</dbReference>
<evidence type="ECO:0000313" key="6">
    <source>
        <dbReference type="EMBL" id="RDB65073.1"/>
    </source>
</evidence>
<reference evidence="7" key="3">
    <citation type="journal article" date="2019" name="Microbiol. Resour. Announc.">
        <title>Draft Genome Sequences of Type Strains of Gordonibacter faecihominis, Paraeggerthella hongkongensis, Parvibacter caecicola,Slackia equolifaciens, Slackia faecicanis, and Slackia isoflavoniconvertens.</title>
        <authorList>
            <person name="Danylec N."/>
            <person name="Stoll D.A."/>
            <person name="Dotsch A."/>
            <person name="Huch M."/>
        </authorList>
    </citation>
    <scope>NUCLEOTIDE SEQUENCE</scope>
    <source>
        <strain evidence="7">DSM 16107</strain>
    </source>
</reference>
<dbReference type="AlphaFoldDB" id="A0A3N0IRW3"/>
<evidence type="ECO:0000256" key="1">
    <source>
        <dbReference type="ARBA" id="ARBA00009437"/>
    </source>
</evidence>
<keyword evidence="2" id="KW-0805">Transcription regulation</keyword>
<dbReference type="PANTHER" id="PTHR30346">
    <property type="entry name" value="TRANSCRIPTIONAL DUAL REGULATOR HCAR-RELATED"/>
    <property type="match status" value="1"/>
</dbReference>
<dbReference type="Pfam" id="PF03466">
    <property type="entry name" value="LysR_substrate"/>
    <property type="match status" value="1"/>
</dbReference>
<feature type="domain" description="HTH lysR-type" evidence="5">
    <location>
        <begin position="1"/>
        <end position="57"/>
    </location>
</feature>
<dbReference type="EMBL" id="QICC01000126">
    <property type="protein sequence ID" value="RNM39406.1"/>
    <property type="molecule type" value="Genomic_DNA"/>
</dbReference>
<dbReference type="GO" id="GO:0003677">
    <property type="term" value="F:DNA binding"/>
    <property type="evidence" value="ECO:0007669"/>
    <property type="project" value="UniProtKB-KW"/>
</dbReference>
<dbReference type="InterPro" id="IPR005119">
    <property type="entry name" value="LysR_subst-bd"/>
</dbReference>
<evidence type="ECO:0000313" key="7">
    <source>
        <dbReference type="EMBL" id="RNM39406.1"/>
    </source>
</evidence>
<comment type="similarity">
    <text evidence="1">Belongs to the LysR transcriptional regulatory family.</text>
</comment>
<reference evidence="6 8" key="1">
    <citation type="journal article" date="2018" name="Elife">
        <title>Discovery and characterization of a prevalent human gut bacterial enzyme sufficient for the inactivation of a family of plant toxins.</title>
        <authorList>
            <person name="Koppel N."/>
            <person name="Bisanz J.E."/>
            <person name="Pandelia M.E."/>
            <person name="Turnbaugh P.J."/>
            <person name="Balskus E.P."/>
        </authorList>
    </citation>
    <scope>NUCLEOTIDE SEQUENCE [LARGE SCALE GENOMIC DNA]</scope>
    <source>
        <strain evidence="6 8">DSM 16107</strain>
    </source>
</reference>
<dbReference type="SUPFAM" id="SSF53850">
    <property type="entry name" value="Periplasmic binding protein-like II"/>
    <property type="match status" value="1"/>
</dbReference>